<protein>
    <submittedName>
        <fullName evidence="2">Filamentous hemagglutinin outer membrane protein</fullName>
    </submittedName>
</protein>
<dbReference type="Pfam" id="PF05860">
    <property type="entry name" value="TPS"/>
    <property type="match status" value="1"/>
</dbReference>
<reference evidence="3" key="1">
    <citation type="submission" date="2012-11" db="EMBL/GenBank/DDBJ databases">
        <authorList>
            <person name="Lucero-Rivera Y.E."/>
            <person name="Tovar-Ramirez D."/>
        </authorList>
    </citation>
    <scope>NUCLEOTIDE SEQUENCE [LARGE SCALE GENOMIC DNA]</scope>
    <source>
        <strain evidence="3">Araruama</strain>
    </source>
</reference>
<evidence type="ECO:0000259" key="1">
    <source>
        <dbReference type="SMART" id="SM00912"/>
    </source>
</evidence>
<comment type="caution">
    <text evidence="2">The sequence shown here is derived from an EMBL/GenBank/DDBJ whole genome shotgun (WGS) entry which is preliminary data.</text>
</comment>
<dbReference type="SUPFAM" id="SSF51126">
    <property type="entry name" value="Pectin lyase-like"/>
    <property type="match status" value="1"/>
</dbReference>
<dbReference type="InterPro" id="IPR008638">
    <property type="entry name" value="FhaB/CdiA-like_TPS"/>
</dbReference>
<proteinExistence type="predicted"/>
<organism evidence="2 3">
    <name type="scientific">Candidatus Magnetoglobus multicellularis str. Araruama</name>
    <dbReference type="NCBI Taxonomy" id="890399"/>
    <lineage>
        <taxon>Bacteria</taxon>
        <taxon>Pseudomonadati</taxon>
        <taxon>Thermodesulfobacteriota</taxon>
        <taxon>Desulfobacteria</taxon>
        <taxon>Desulfobacterales</taxon>
        <taxon>Desulfobacteraceae</taxon>
        <taxon>Candidatus Magnetoglobus</taxon>
    </lineage>
</organism>
<evidence type="ECO:0000313" key="3">
    <source>
        <dbReference type="Proteomes" id="UP000189670"/>
    </source>
</evidence>
<name>A0A1V1NV32_9BACT</name>
<feature type="domain" description="Filamentous haemagglutinin FhaB/tRNA nuclease CdiA-like TPS" evidence="1">
    <location>
        <begin position="42"/>
        <end position="149"/>
    </location>
</feature>
<sequence length="279" mass="30256">MKIIEKKIIVFFVSCIFVLSFSLTYAIDYKADGTAHPSGITSNGLGTEVTIDNNQYDIKGGSSMQGNLFHSFDQFNLHTGESAFFHDTGHTNTIARISGDNYSWINGKITSYADNLFLLNPNGWIFGENASIDVSGSFHVNTADYIKFSDGNQFHADVSKNSILTIESPEAFGFISDQSGSIVFENSKLSLNKTVSIIGNGIELIGSEIENTEGFINICSVSSEGEASLLNSDSKVSLAFNKKGMLSIRENSAIGYNKIFISGSDVTLQDKSLLVSLTI</sequence>
<dbReference type="Gene3D" id="2.160.20.10">
    <property type="entry name" value="Single-stranded right-handed beta-helix, Pectin lyase-like"/>
    <property type="match status" value="1"/>
</dbReference>
<dbReference type="InterPro" id="IPR012334">
    <property type="entry name" value="Pectin_lyas_fold"/>
</dbReference>
<dbReference type="EMBL" id="ATBP01001998">
    <property type="protein sequence ID" value="ETR66418.1"/>
    <property type="molecule type" value="Genomic_DNA"/>
</dbReference>
<dbReference type="AlphaFoldDB" id="A0A1V1NV32"/>
<dbReference type="InterPro" id="IPR011050">
    <property type="entry name" value="Pectin_lyase_fold/virulence"/>
</dbReference>
<feature type="non-terminal residue" evidence="2">
    <location>
        <position position="279"/>
    </location>
</feature>
<evidence type="ECO:0000313" key="2">
    <source>
        <dbReference type="EMBL" id="ETR66418.1"/>
    </source>
</evidence>
<gene>
    <name evidence="2" type="ORF">OMM_12820</name>
</gene>
<dbReference type="SMART" id="SM00912">
    <property type="entry name" value="Haemagg_act"/>
    <property type="match status" value="1"/>
</dbReference>
<accession>A0A1V1NV32</accession>
<dbReference type="Proteomes" id="UP000189670">
    <property type="component" value="Unassembled WGS sequence"/>
</dbReference>
<dbReference type="NCBIfam" id="TIGR01901">
    <property type="entry name" value="adhes_NPXG"/>
    <property type="match status" value="1"/>
</dbReference>